<reference evidence="1 2" key="1">
    <citation type="submission" date="2018-08" db="EMBL/GenBank/DDBJ databases">
        <title>A genome reference for cultivated species of the human gut microbiota.</title>
        <authorList>
            <person name="Zou Y."/>
            <person name="Xue W."/>
            <person name="Luo G."/>
        </authorList>
    </citation>
    <scope>NUCLEOTIDE SEQUENCE [LARGE SCALE GENOMIC DNA]</scope>
    <source>
        <strain evidence="1 2">AF15-20</strain>
    </source>
</reference>
<dbReference type="SUPFAM" id="SSF53335">
    <property type="entry name" value="S-adenosyl-L-methionine-dependent methyltransferases"/>
    <property type="match status" value="1"/>
</dbReference>
<dbReference type="RefSeq" id="WP_118325805.1">
    <property type="nucleotide sequence ID" value="NZ_QRYH01000025.1"/>
</dbReference>
<dbReference type="Pfam" id="PF04816">
    <property type="entry name" value="TrmK"/>
    <property type="match status" value="1"/>
</dbReference>
<gene>
    <name evidence="1" type="ORF">DWW32_11105</name>
</gene>
<evidence type="ECO:0000313" key="2">
    <source>
        <dbReference type="Proteomes" id="UP000265489"/>
    </source>
</evidence>
<dbReference type="GO" id="GO:0032259">
    <property type="term" value="P:methylation"/>
    <property type="evidence" value="ECO:0007669"/>
    <property type="project" value="UniProtKB-KW"/>
</dbReference>
<accession>A0A395W4R2</accession>
<keyword evidence="1" id="KW-0489">Methyltransferase</keyword>
<dbReference type="PANTHER" id="PTHR38451:SF1">
    <property type="entry name" value="TRNA (ADENINE(22)-N(1))-METHYLTRANSFERASE"/>
    <property type="match status" value="1"/>
</dbReference>
<dbReference type="EMBL" id="QRYQ01000028">
    <property type="protein sequence ID" value="RGU89484.1"/>
    <property type="molecule type" value="Genomic_DNA"/>
</dbReference>
<dbReference type="Proteomes" id="UP000265489">
    <property type="component" value="Unassembled WGS sequence"/>
</dbReference>
<organism evidence="1 2">
    <name type="scientific">Holdemanella biformis</name>
    <dbReference type="NCBI Taxonomy" id="1735"/>
    <lineage>
        <taxon>Bacteria</taxon>
        <taxon>Bacillati</taxon>
        <taxon>Bacillota</taxon>
        <taxon>Erysipelotrichia</taxon>
        <taxon>Erysipelotrichales</taxon>
        <taxon>Erysipelotrichaceae</taxon>
        <taxon>Holdemanella</taxon>
    </lineage>
</organism>
<evidence type="ECO:0000313" key="1">
    <source>
        <dbReference type="EMBL" id="RGU89484.1"/>
    </source>
</evidence>
<dbReference type="AlphaFoldDB" id="A0A395W4R2"/>
<sequence>MIPCSNRIQEILEWVNGDCIADIGCDHAYVVCNAILNHQSKKGYACDVAQGPLDNAKKTIEDNELSDFVSCRLLDGIQGLNEDVDQIIICGMGAKLIIDILSKGNLHSGLRFLLSSHKDDFILREYLRDHNIHIVREKMIYDNGHYYPILDCAVKDHIQDISTSQLHFGMNMKMDSTYLSYLDFEENKYKNILSKVNKPEFLEKIEYIKEIRTQRIS</sequence>
<dbReference type="PIRSF" id="PIRSF018637">
    <property type="entry name" value="TrmK"/>
    <property type="match status" value="1"/>
</dbReference>
<proteinExistence type="predicted"/>
<dbReference type="GO" id="GO:0160105">
    <property type="term" value="F:tRNA (adenine(22)-N1)-methyltransferase activity"/>
    <property type="evidence" value="ECO:0007669"/>
    <property type="project" value="InterPro"/>
</dbReference>
<dbReference type="GeneID" id="66580358"/>
<dbReference type="InterPro" id="IPR006901">
    <property type="entry name" value="TrmK"/>
</dbReference>
<dbReference type="PANTHER" id="PTHR38451">
    <property type="entry name" value="TRNA (ADENINE(22)-N(1))-METHYLTRANSFERASE"/>
    <property type="match status" value="1"/>
</dbReference>
<dbReference type="Gene3D" id="3.40.50.150">
    <property type="entry name" value="Vaccinia Virus protein VP39"/>
    <property type="match status" value="1"/>
</dbReference>
<dbReference type="InterPro" id="IPR029063">
    <property type="entry name" value="SAM-dependent_MTases_sf"/>
</dbReference>
<keyword evidence="1" id="KW-0808">Transferase</keyword>
<name>A0A395W4R2_9FIRM</name>
<protein>
    <submittedName>
        <fullName evidence="1">SAM-dependent methyltransferase</fullName>
    </submittedName>
</protein>
<comment type="caution">
    <text evidence="1">The sequence shown here is derived from an EMBL/GenBank/DDBJ whole genome shotgun (WGS) entry which is preliminary data.</text>
</comment>